<reference evidence="3 4" key="1">
    <citation type="submission" date="2024-04" db="EMBL/GenBank/DDBJ databases">
        <authorList>
            <person name="Fracassetti M."/>
        </authorList>
    </citation>
    <scope>NUCLEOTIDE SEQUENCE [LARGE SCALE GENOMIC DNA]</scope>
</reference>
<dbReference type="PANTHER" id="PTHR37189:SF4">
    <property type="entry name" value="TRANSMEMBRANE PROTEIN"/>
    <property type="match status" value="1"/>
</dbReference>
<evidence type="ECO:0008006" key="5">
    <source>
        <dbReference type="Google" id="ProtNLM"/>
    </source>
</evidence>
<gene>
    <name evidence="3" type="ORF">LTRI10_LOCUS42830</name>
</gene>
<keyword evidence="4" id="KW-1185">Reference proteome</keyword>
<evidence type="ECO:0000313" key="4">
    <source>
        <dbReference type="Proteomes" id="UP001497516"/>
    </source>
</evidence>
<feature type="compositionally biased region" description="Low complexity" evidence="1">
    <location>
        <begin position="70"/>
        <end position="88"/>
    </location>
</feature>
<keyword evidence="2" id="KW-0472">Membrane</keyword>
<dbReference type="PANTHER" id="PTHR37189">
    <property type="entry name" value="CONCANAVALIN A-LIKE LECTIN/GLUCANASE DOMAIN-CONTAINING PROTEIN-RELATED"/>
    <property type="match status" value="1"/>
</dbReference>
<sequence>MLCSTAPVMATKLLAVYAAFLTIGLRPTTSARELRPSYHGLGYYHQQQSTTSPFVRQRPSPEMKSFFNVPPSLKSSSSPSSSVASPSVGLPRAMNTSDEAWWRSVSGWKSEDRVRKALLIGSVACGVAGVVLLVASIAVYLVKRRALRRSSAAALMGSSAAPSTTNSTPNNNINVSTLAIVPKLTTDQK</sequence>
<dbReference type="Proteomes" id="UP001497516">
    <property type="component" value="Chromosome 7"/>
</dbReference>
<dbReference type="AlphaFoldDB" id="A0AAV2FWU6"/>
<feature type="region of interest" description="Disordered" evidence="1">
    <location>
        <begin position="70"/>
        <end position="90"/>
    </location>
</feature>
<evidence type="ECO:0000256" key="1">
    <source>
        <dbReference type="SAM" id="MobiDB-lite"/>
    </source>
</evidence>
<evidence type="ECO:0000256" key="2">
    <source>
        <dbReference type="SAM" id="Phobius"/>
    </source>
</evidence>
<accession>A0AAV2FWU6</accession>
<keyword evidence="2" id="KW-1133">Transmembrane helix</keyword>
<proteinExistence type="predicted"/>
<keyword evidence="2" id="KW-0812">Transmembrane</keyword>
<protein>
    <recommendedName>
        <fullName evidence="5">Transmembrane protein</fullName>
    </recommendedName>
</protein>
<name>A0AAV2FWU6_9ROSI</name>
<evidence type="ECO:0000313" key="3">
    <source>
        <dbReference type="EMBL" id="CAL1402858.1"/>
    </source>
</evidence>
<organism evidence="3 4">
    <name type="scientific">Linum trigynum</name>
    <dbReference type="NCBI Taxonomy" id="586398"/>
    <lineage>
        <taxon>Eukaryota</taxon>
        <taxon>Viridiplantae</taxon>
        <taxon>Streptophyta</taxon>
        <taxon>Embryophyta</taxon>
        <taxon>Tracheophyta</taxon>
        <taxon>Spermatophyta</taxon>
        <taxon>Magnoliopsida</taxon>
        <taxon>eudicotyledons</taxon>
        <taxon>Gunneridae</taxon>
        <taxon>Pentapetalae</taxon>
        <taxon>rosids</taxon>
        <taxon>fabids</taxon>
        <taxon>Malpighiales</taxon>
        <taxon>Linaceae</taxon>
        <taxon>Linum</taxon>
    </lineage>
</organism>
<feature type="transmembrane region" description="Helical" evidence="2">
    <location>
        <begin position="117"/>
        <end position="142"/>
    </location>
</feature>
<dbReference type="EMBL" id="OZ034820">
    <property type="protein sequence ID" value="CAL1402858.1"/>
    <property type="molecule type" value="Genomic_DNA"/>
</dbReference>